<evidence type="ECO:0000256" key="3">
    <source>
        <dbReference type="ARBA" id="ARBA00022840"/>
    </source>
</evidence>
<gene>
    <name evidence="7" type="ORF">E4Q23_22770</name>
</gene>
<dbReference type="InterPro" id="IPR043964">
    <property type="entry name" value="P-loop_TraG"/>
</dbReference>
<keyword evidence="8" id="KW-1185">Reference proteome</keyword>
<accession>A0ABX1U1C6</accession>
<dbReference type="PANTHER" id="PTHR30121:SF12">
    <property type="entry name" value="TYPE IV SECRETION SYSTEM PROTEIN CAGE"/>
    <property type="match status" value="1"/>
</dbReference>
<dbReference type="SUPFAM" id="SSF52540">
    <property type="entry name" value="P-loop containing nucleoside triphosphate hydrolases"/>
    <property type="match status" value="1"/>
</dbReference>
<protein>
    <recommendedName>
        <fullName evidence="5">Type IV secretion system protein virB4</fullName>
    </recommendedName>
</protein>
<comment type="caution">
    <text evidence="7">The sequence shown here is derived from an EMBL/GenBank/DDBJ whole genome shotgun (WGS) entry which is preliminary data.</text>
</comment>
<dbReference type="InterPro" id="IPR051162">
    <property type="entry name" value="T4SS_component"/>
</dbReference>
<sequence>MIEGLAFAIAASGAVLLLALYTRIRAVDEDLRLKKHRSRDAGLADLLNYAAMVDDGVIVGKNGSFMAAWLYNGSDNASSTDEQREIVSFRINQALSGLGNGWMLHVDAVRRPAANYSSRGSSHFPDGVSAAIDEERRRLFEGLGTMYEGYFVLTLTYFPPLLAQRKFVELMFDDDTQAPDQKASTRGLIEFFKRECATIESRLSSALSLQRLRGHKVVNEDGSQVTHDDFLRWLQFCVTGINHPLQLPTNPMYLDALIGGQEMWTGVVPKVGRQFIQTVAIEGFPLESTPGILTALGELPCEYRWSSRFIFMDTHEAVRHLDKFRKKWRQKIRGFFDQVFNTNTGSIDQDAISMVADAESAIAEVNSGLVAQGYYTSVVVLMDEDRTRLEASARQVEKAINRLGFAARIETINTMDAYLGSLPGHGVENVRRPLINTMNLADLLPTSTIWTGSDGAPCPMYPPLAPALMHCVTHGATPFRLNLHVRDLGHTFMFGPTGAGKSTHLGIIAAQLRRYAGMSIFAFDKGMSMYPLAAAIRAQTGGSSGKHFTVAADDERLAFCPFQFLETKGDRAWAMEWIDTILALNGLDTSAAQRNEIGNAILSLHSSGGRTLSEFSVTIQDEAIREAIRQYTVDGAMGHLLDAEEDGLSLSDFTVFEIEELMNLGEKYALPVLLYLFRRIERALHGQPAVIILDEAWLMLGHPAFRAKIREWLKVLRKANCLVLMATQSLSDAVNSGILDVIVESTATKVFLPNIYARDEDTAALYRRMGLNARQIEILATAIPKRQYYYVSENGRRLYDLALGPLALAFVGAADKESVATIKHLEAKFGHGWVNEWLQGRGLNLSEYGVAA</sequence>
<dbReference type="NCBIfam" id="NF010404">
    <property type="entry name" value="PRK13830.1"/>
    <property type="match status" value="1"/>
</dbReference>
<evidence type="ECO:0000313" key="8">
    <source>
        <dbReference type="Proteomes" id="UP000749010"/>
    </source>
</evidence>
<comment type="similarity">
    <text evidence="1">Belongs to the TrbE/VirB4 family.</text>
</comment>
<proteinExistence type="inferred from homology"/>
<keyword evidence="2" id="KW-0547">Nucleotide-binding</keyword>
<evidence type="ECO:0000259" key="6">
    <source>
        <dbReference type="SMART" id="SM00382"/>
    </source>
</evidence>
<dbReference type="RefSeq" id="WP_169068724.1">
    <property type="nucleotide sequence ID" value="NZ_SPMY01000124.1"/>
</dbReference>
<evidence type="ECO:0000256" key="2">
    <source>
        <dbReference type="ARBA" id="ARBA00022741"/>
    </source>
</evidence>
<dbReference type="PANTHER" id="PTHR30121">
    <property type="entry name" value="UNCHARACTERIZED PROTEIN YJGR-RELATED"/>
    <property type="match status" value="1"/>
</dbReference>
<dbReference type="NCBIfam" id="NF010466">
    <property type="entry name" value="PRK13891.1"/>
    <property type="match status" value="1"/>
</dbReference>
<dbReference type="NCBIfam" id="TIGR00929">
    <property type="entry name" value="VirB4_CagE"/>
    <property type="match status" value="1"/>
</dbReference>
<dbReference type="InterPro" id="IPR018145">
    <property type="entry name" value="CagE_TrbE_VirB_cntrl_dom"/>
</dbReference>
<organism evidence="7 8">
    <name type="scientific">Candidatus Accumulibacter phosphatis</name>
    <dbReference type="NCBI Taxonomy" id="327160"/>
    <lineage>
        <taxon>Bacteria</taxon>
        <taxon>Pseudomonadati</taxon>
        <taxon>Pseudomonadota</taxon>
        <taxon>Betaproteobacteria</taxon>
        <taxon>Candidatus Accumulibacter</taxon>
    </lineage>
</organism>
<dbReference type="SMART" id="SM00382">
    <property type="entry name" value="AAA"/>
    <property type="match status" value="1"/>
</dbReference>
<evidence type="ECO:0000256" key="4">
    <source>
        <dbReference type="ARBA" id="ARBA00023026"/>
    </source>
</evidence>
<evidence type="ECO:0000313" key="7">
    <source>
        <dbReference type="EMBL" id="NMQ30332.1"/>
    </source>
</evidence>
<dbReference type="InterPro" id="IPR004346">
    <property type="entry name" value="CagE_TrbE_VirB"/>
</dbReference>
<dbReference type="InterPro" id="IPR027417">
    <property type="entry name" value="P-loop_NTPase"/>
</dbReference>
<evidence type="ECO:0000256" key="5">
    <source>
        <dbReference type="ARBA" id="ARBA00023635"/>
    </source>
</evidence>
<dbReference type="EMBL" id="SPMY01000124">
    <property type="protein sequence ID" value="NMQ30332.1"/>
    <property type="molecule type" value="Genomic_DNA"/>
</dbReference>
<reference evidence="7 8" key="1">
    <citation type="submission" date="2019-03" db="EMBL/GenBank/DDBJ databases">
        <title>Metabolic reconstructions from genomes of highly enriched 'Candidatus Accumulibacter' and 'Candidatus Competibacter' bioreactor populations.</title>
        <authorList>
            <person name="Annavajhala M.K."/>
            <person name="Welles L."/>
            <person name="Abbas B."/>
            <person name="Sorokin D."/>
            <person name="Park H."/>
            <person name="Van Loosdrecht M."/>
            <person name="Chandran K."/>
        </authorList>
    </citation>
    <scope>NUCLEOTIDE SEQUENCE [LARGE SCALE GENOMIC DNA]</scope>
    <source>
        <strain evidence="7 8">SBR_S</strain>
    </source>
</reference>
<keyword evidence="3" id="KW-0067">ATP-binding</keyword>
<feature type="domain" description="AAA+ ATPase" evidence="6">
    <location>
        <begin position="487"/>
        <end position="748"/>
    </location>
</feature>
<dbReference type="Gene3D" id="3.40.50.300">
    <property type="entry name" value="P-loop containing nucleotide triphosphate hydrolases"/>
    <property type="match status" value="1"/>
</dbReference>
<name>A0ABX1U1C6_9PROT</name>
<evidence type="ECO:0000256" key="1">
    <source>
        <dbReference type="ARBA" id="ARBA00006512"/>
    </source>
</evidence>
<keyword evidence="4" id="KW-0843">Virulence</keyword>
<dbReference type="Pfam" id="PF03135">
    <property type="entry name" value="CagE_TrbE_VirB"/>
    <property type="match status" value="1"/>
</dbReference>
<dbReference type="Proteomes" id="UP000749010">
    <property type="component" value="Unassembled WGS sequence"/>
</dbReference>
<dbReference type="InterPro" id="IPR003593">
    <property type="entry name" value="AAA+_ATPase"/>
</dbReference>
<dbReference type="Pfam" id="PF19044">
    <property type="entry name" value="P-loop_TraG"/>
    <property type="match status" value="1"/>
</dbReference>